<keyword evidence="6" id="KW-1185">Reference proteome</keyword>
<feature type="domain" description="ABC transporter" evidence="4">
    <location>
        <begin position="2"/>
        <end position="234"/>
    </location>
</feature>
<dbReference type="PANTHER" id="PTHR42939">
    <property type="entry name" value="ABC TRANSPORTER ATP-BINDING PROTEIN ALBC-RELATED"/>
    <property type="match status" value="1"/>
</dbReference>
<dbReference type="CDD" id="cd03230">
    <property type="entry name" value="ABC_DR_subfamily_A"/>
    <property type="match status" value="1"/>
</dbReference>
<evidence type="ECO:0000256" key="2">
    <source>
        <dbReference type="ARBA" id="ARBA00022741"/>
    </source>
</evidence>
<evidence type="ECO:0000313" key="6">
    <source>
        <dbReference type="Proteomes" id="UP000198935"/>
    </source>
</evidence>
<name>A0A1H3T5B9_9BACI</name>
<sequence>MIKVKDVVFRYDSQAKATIDHLSLEVSAGSICGLLGPNGAGKTTTIQLILGLLQVEQGIISIEGCSLADDPITYKKCIGYVSDSHSIYDSLTGQEYLNFMADMYEVSEAKRAAVYAPFIEEFQVQAYLNSPIKSYSHGTRQKFSIMASLVHDPILWILDEPMTGLDIEASRVLKQRMRAHKERGHAVLFSSHILEVCEQLCDTIAIIHQGKCRHTASLANDGSGEGKRSLEDLYLEVVKH</sequence>
<dbReference type="GO" id="GO:0016887">
    <property type="term" value="F:ATP hydrolysis activity"/>
    <property type="evidence" value="ECO:0007669"/>
    <property type="project" value="InterPro"/>
</dbReference>
<dbReference type="Proteomes" id="UP000198935">
    <property type="component" value="Unassembled WGS sequence"/>
</dbReference>
<keyword evidence="1" id="KW-0813">Transport</keyword>
<dbReference type="InterPro" id="IPR027417">
    <property type="entry name" value="P-loop_NTPase"/>
</dbReference>
<accession>A0A1H3T5B9</accession>
<dbReference type="GO" id="GO:0005524">
    <property type="term" value="F:ATP binding"/>
    <property type="evidence" value="ECO:0007669"/>
    <property type="project" value="UniProtKB-KW"/>
</dbReference>
<keyword evidence="3 5" id="KW-0067">ATP-binding</keyword>
<dbReference type="Pfam" id="PF00005">
    <property type="entry name" value="ABC_tran"/>
    <property type="match status" value="1"/>
</dbReference>
<evidence type="ECO:0000256" key="3">
    <source>
        <dbReference type="ARBA" id="ARBA00022840"/>
    </source>
</evidence>
<dbReference type="PANTHER" id="PTHR42939:SF1">
    <property type="entry name" value="ABC TRANSPORTER ATP-BINDING PROTEIN ALBC-RELATED"/>
    <property type="match status" value="1"/>
</dbReference>
<evidence type="ECO:0000259" key="4">
    <source>
        <dbReference type="PROSITE" id="PS50893"/>
    </source>
</evidence>
<dbReference type="SUPFAM" id="SSF52540">
    <property type="entry name" value="P-loop containing nucleoside triphosphate hydrolases"/>
    <property type="match status" value="1"/>
</dbReference>
<gene>
    <name evidence="5" type="ORF">SAMN05421736_11345</name>
</gene>
<dbReference type="SMART" id="SM00382">
    <property type="entry name" value="AAA"/>
    <property type="match status" value="1"/>
</dbReference>
<dbReference type="InterPro" id="IPR003593">
    <property type="entry name" value="AAA+_ATPase"/>
</dbReference>
<dbReference type="OrthoDB" id="9804819at2"/>
<dbReference type="PROSITE" id="PS50893">
    <property type="entry name" value="ABC_TRANSPORTER_2"/>
    <property type="match status" value="1"/>
</dbReference>
<dbReference type="InterPro" id="IPR051782">
    <property type="entry name" value="ABC_Transporter_VariousFunc"/>
</dbReference>
<dbReference type="Gene3D" id="3.40.50.300">
    <property type="entry name" value="P-loop containing nucleotide triphosphate hydrolases"/>
    <property type="match status" value="1"/>
</dbReference>
<keyword evidence="2" id="KW-0547">Nucleotide-binding</keyword>
<dbReference type="STRING" id="1503961.SAMN05421736_11345"/>
<dbReference type="InterPro" id="IPR003439">
    <property type="entry name" value="ABC_transporter-like_ATP-bd"/>
</dbReference>
<organism evidence="5 6">
    <name type="scientific">Evansella caseinilytica</name>
    <dbReference type="NCBI Taxonomy" id="1503961"/>
    <lineage>
        <taxon>Bacteria</taxon>
        <taxon>Bacillati</taxon>
        <taxon>Bacillota</taxon>
        <taxon>Bacilli</taxon>
        <taxon>Bacillales</taxon>
        <taxon>Bacillaceae</taxon>
        <taxon>Evansella</taxon>
    </lineage>
</organism>
<proteinExistence type="predicted"/>
<dbReference type="EMBL" id="FNPI01000013">
    <property type="protein sequence ID" value="SDZ45240.1"/>
    <property type="molecule type" value="Genomic_DNA"/>
</dbReference>
<evidence type="ECO:0000256" key="1">
    <source>
        <dbReference type="ARBA" id="ARBA00022448"/>
    </source>
</evidence>
<protein>
    <submittedName>
        <fullName evidence="5">ABC-2 type transport system ATP-binding protein</fullName>
    </submittedName>
</protein>
<evidence type="ECO:0000313" key="5">
    <source>
        <dbReference type="EMBL" id="SDZ45240.1"/>
    </source>
</evidence>
<dbReference type="AlphaFoldDB" id="A0A1H3T5B9"/>
<reference evidence="6" key="1">
    <citation type="submission" date="2016-10" db="EMBL/GenBank/DDBJ databases">
        <authorList>
            <person name="Varghese N."/>
            <person name="Submissions S."/>
        </authorList>
    </citation>
    <scope>NUCLEOTIDE SEQUENCE [LARGE SCALE GENOMIC DNA]</scope>
    <source>
        <strain evidence="6">SP</strain>
    </source>
</reference>